<dbReference type="FunCoup" id="Q6BP14">
    <property type="interactions" value="159"/>
</dbReference>
<accession>Q6BP14</accession>
<sequence>MDMSFIGKKALVTGASKGLGYALSQRLAQLGCSVTLVARNDKLLKTNINSLPVITSHQRHGYIRCDLQELLNDEDPDSKSRLNNELINCLSDVSILVNCAGITTHKLLPRISRDEIVSTVGLNLIAPIILSKLSYRPMMKVASKLKTSSDSGSFKKPIMLNISSILSMTDSTLPGTTVYAASKAGILGFTKSLAAELKGKIRVNALLPGLIVGTQMGSDAMIDDSELKSKTVSLDEVVDKAIEVISNDSINGQNVIIDGEKGR</sequence>
<keyword evidence="6" id="KW-1185">Reference proteome</keyword>
<organism evidence="5 6">
    <name type="scientific">Debaryomyces hansenii (strain ATCC 36239 / CBS 767 / BCRC 21394 / JCM 1990 / NBRC 0083 / IGC 2968)</name>
    <name type="common">Yeast</name>
    <name type="synonym">Torulaspora hansenii</name>
    <dbReference type="NCBI Taxonomy" id="284592"/>
    <lineage>
        <taxon>Eukaryota</taxon>
        <taxon>Fungi</taxon>
        <taxon>Dikarya</taxon>
        <taxon>Ascomycota</taxon>
        <taxon>Saccharomycotina</taxon>
        <taxon>Pichiomycetes</taxon>
        <taxon>Debaryomycetaceae</taxon>
        <taxon>Debaryomyces</taxon>
    </lineage>
</organism>
<dbReference type="PRINTS" id="PR00080">
    <property type="entry name" value="SDRFAMILY"/>
</dbReference>
<dbReference type="GeneID" id="2902236"/>
<evidence type="ECO:0000256" key="2">
    <source>
        <dbReference type="ARBA" id="ARBA00022857"/>
    </source>
</evidence>
<evidence type="ECO:0000256" key="4">
    <source>
        <dbReference type="RuleBase" id="RU000363"/>
    </source>
</evidence>
<dbReference type="HOGENOM" id="CLU_010194_2_10_1"/>
<dbReference type="SMR" id="Q6BP14"/>
<gene>
    <name evidence="5" type="ordered locus">DEHA2E17358g</name>
</gene>
<dbReference type="RefSeq" id="XP_460056.2">
    <property type="nucleotide sequence ID" value="XM_460056.1"/>
</dbReference>
<dbReference type="PANTHER" id="PTHR42760">
    <property type="entry name" value="SHORT-CHAIN DEHYDROGENASES/REDUCTASES FAMILY MEMBER"/>
    <property type="match status" value="1"/>
</dbReference>
<dbReference type="PANTHER" id="PTHR42760:SF133">
    <property type="entry name" value="3-OXOACYL-[ACYL-CARRIER-PROTEIN] REDUCTASE"/>
    <property type="match status" value="1"/>
</dbReference>
<reference evidence="5 6" key="1">
    <citation type="journal article" date="2004" name="Nature">
        <title>Genome evolution in yeasts.</title>
        <authorList>
            <consortium name="Genolevures"/>
            <person name="Dujon B."/>
            <person name="Sherman D."/>
            <person name="Fischer G."/>
            <person name="Durrens P."/>
            <person name="Casaregola S."/>
            <person name="Lafontaine I."/>
            <person name="de Montigny J."/>
            <person name="Marck C."/>
            <person name="Neuveglise C."/>
            <person name="Talla E."/>
            <person name="Goffard N."/>
            <person name="Frangeul L."/>
            <person name="Aigle M."/>
            <person name="Anthouard V."/>
            <person name="Babour A."/>
            <person name="Barbe V."/>
            <person name="Barnay S."/>
            <person name="Blanchin S."/>
            <person name="Beckerich J.M."/>
            <person name="Beyne E."/>
            <person name="Bleykasten C."/>
            <person name="Boisrame A."/>
            <person name="Boyer J."/>
            <person name="Cattolico L."/>
            <person name="Confanioleri F."/>
            <person name="de Daruvar A."/>
            <person name="Despons L."/>
            <person name="Fabre E."/>
            <person name="Fairhead C."/>
            <person name="Ferry-Dumazet H."/>
            <person name="Groppi A."/>
            <person name="Hantraye F."/>
            <person name="Hennequin C."/>
            <person name="Jauniaux N."/>
            <person name="Joyet P."/>
            <person name="Kachouri R."/>
            <person name="Kerrest A."/>
            <person name="Koszul R."/>
            <person name="Lemaire M."/>
            <person name="Lesur I."/>
            <person name="Ma L."/>
            <person name="Muller H."/>
            <person name="Nicaud J.M."/>
            <person name="Nikolski M."/>
            <person name="Oztas S."/>
            <person name="Ozier-Kalogeropoulos O."/>
            <person name="Pellenz S."/>
            <person name="Potier S."/>
            <person name="Richard G.F."/>
            <person name="Straub M.L."/>
            <person name="Suleau A."/>
            <person name="Swennene D."/>
            <person name="Tekaia F."/>
            <person name="Wesolowski-Louvel M."/>
            <person name="Westhof E."/>
            <person name="Wirth B."/>
            <person name="Zeniou-Meyer M."/>
            <person name="Zivanovic I."/>
            <person name="Bolotin-Fukuhara M."/>
            <person name="Thierry A."/>
            <person name="Bouchier C."/>
            <person name="Caudron B."/>
            <person name="Scarpelli C."/>
            <person name="Gaillardin C."/>
            <person name="Weissenbach J."/>
            <person name="Wincker P."/>
            <person name="Souciet J.L."/>
        </authorList>
    </citation>
    <scope>NUCLEOTIDE SEQUENCE [LARGE SCALE GENOMIC DNA]</scope>
    <source>
        <strain evidence="6">ATCC 36239 / CBS 767 / BCRC 21394 / JCM 1990 / NBRC 0083 / IGC 2968</strain>
    </source>
</reference>
<dbReference type="CDD" id="cd05233">
    <property type="entry name" value="SDR_c"/>
    <property type="match status" value="1"/>
</dbReference>
<comment type="similarity">
    <text evidence="1 4">Belongs to the short-chain dehydrogenases/reductases (SDR) family.</text>
</comment>
<dbReference type="eggNOG" id="KOG0725">
    <property type="taxonomic scope" value="Eukaryota"/>
</dbReference>
<dbReference type="SUPFAM" id="SSF51735">
    <property type="entry name" value="NAD(P)-binding Rossmann-fold domains"/>
    <property type="match status" value="1"/>
</dbReference>
<dbReference type="OrthoDB" id="417891at2759"/>
<dbReference type="Proteomes" id="UP000000599">
    <property type="component" value="Chromosome E"/>
</dbReference>
<dbReference type="InterPro" id="IPR002347">
    <property type="entry name" value="SDR_fam"/>
</dbReference>
<evidence type="ECO:0000256" key="3">
    <source>
        <dbReference type="ARBA" id="ARBA00023002"/>
    </source>
</evidence>
<dbReference type="GO" id="GO:0006633">
    <property type="term" value="P:fatty acid biosynthetic process"/>
    <property type="evidence" value="ECO:0007669"/>
    <property type="project" value="TreeGrafter"/>
</dbReference>
<dbReference type="PROSITE" id="PS00061">
    <property type="entry name" value="ADH_SHORT"/>
    <property type="match status" value="1"/>
</dbReference>
<dbReference type="GO" id="GO:0016616">
    <property type="term" value="F:oxidoreductase activity, acting on the CH-OH group of donors, NAD or NADP as acceptor"/>
    <property type="evidence" value="ECO:0007669"/>
    <property type="project" value="TreeGrafter"/>
</dbReference>
<name>Q6BP14_DEBHA</name>
<dbReference type="EMBL" id="CR382137">
    <property type="protein sequence ID" value="CAG88314.2"/>
    <property type="molecule type" value="Genomic_DNA"/>
</dbReference>
<dbReference type="KEGG" id="dha:DEHA2E17358g"/>
<evidence type="ECO:0000313" key="6">
    <source>
        <dbReference type="Proteomes" id="UP000000599"/>
    </source>
</evidence>
<keyword evidence="2" id="KW-0521">NADP</keyword>
<dbReference type="InParanoid" id="Q6BP14"/>
<dbReference type="InterPro" id="IPR036291">
    <property type="entry name" value="NAD(P)-bd_dom_sf"/>
</dbReference>
<dbReference type="PRINTS" id="PR00081">
    <property type="entry name" value="GDHRDH"/>
</dbReference>
<dbReference type="InterPro" id="IPR020904">
    <property type="entry name" value="Sc_DH/Rdtase_CS"/>
</dbReference>
<evidence type="ECO:0000256" key="1">
    <source>
        <dbReference type="ARBA" id="ARBA00006484"/>
    </source>
</evidence>
<proteinExistence type="inferred from homology"/>
<keyword evidence="3" id="KW-0560">Oxidoreductase</keyword>
<protein>
    <submittedName>
        <fullName evidence="5">DEHA2E17358p</fullName>
    </submittedName>
</protein>
<dbReference type="STRING" id="284592.Q6BP14"/>
<evidence type="ECO:0000313" key="5">
    <source>
        <dbReference type="EMBL" id="CAG88314.2"/>
    </source>
</evidence>
<dbReference type="AlphaFoldDB" id="Q6BP14"/>
<dbReference type="Pfam" id="PF00106">
    <property type="entry name" value="adh_short"/>
    <property type="match status" value="1"/>
</dbReference>
<dbReference type="Gene3D" id="3.40.50.720">
    <property type="entry name" value="NAD(P)-binding Rossmann-like Domain"/>
    <property type="match status" value="1"/>
</dbReference>
<dbReference type="OMA" id="TCMITGG"/>
<dbReference type="GO" id="GO:0048038">
    <property type="term" value="F:quinone binding"/>
    <property type="evidence" value="ECO:0007669"/>
    <property type="project" value="TreeGrafter"/>
</dbReference>